<dbReference type="EMBL" id="CAJNOC010000078">
    <property type="protein sequence ID" value="CAF0712905.1"/>
    <property type="molecule type" value="Genomic_DNA"/>
</dbReference>
<dbReference type="OrthoDB" id="6346662at2759"/>
<name>A0A813M210_9BILA</name>
<comment type="caution">
    <text evidence="3">The sequence shown here is derived from an EMBL/GenBank/DDBJ whole genome shotgun (WGS) entry which is preliminary data.</text>
</comment>
<dbReference type="Gene3D" id="2.60.40.10">
    <property type="entry name" value="Immunoglobulins"/>
    <property type="match status" value="2"/>
</dbReference>
<dbReference type="InterPro" id="IPR037448">
    <property type="entry name" value="Zig-8"/>
</dbReference>
<protein>
    <recommendedName>
        <fullName evidence="2">Ig-like domain-containing protein</fullName>
    </recommendedName>
</protein>
<dbReference type="InterPro" id="IPR013783">
    <property type="entry name" value="Ig-like_fold"/>
</dbReference>
<dbReference type="GO" id="GO:0032589">
    <property type="term" value="C:neuron projection membrane"/>
    <property type="evidence" value="ECO:0007669"/>
    <property type="project" value="TreeGrafter"/>
</dbReference>
<dbReference type="PROSITE" id="PS50835">
    <property type="entry name" value="IG_LIKE"/>
    <property type="match status" value="1"/>
</dbReference>
<evidence type="ECO:0000256" key="1">
    <source>
        <dbReference type="SAM" id="SignalP"/>
    </source>
</evidence>
<feature type="chain" id="PRO_5032919816" description="Ig-like domain-containing protein" evidence="1">
    <location>
        <begin position="24"/>
        <end position="520"/>
    </location>
</feature>
<dbReference type="PANTHER" id="PTHR23279">
    <property type="entry name" value="DEFECTIVE PROBOSCIS EXTENSION RESPONSE DPR -RELATED"/>
    <property type="match status" value="1"/>
</dbReference>
<accession>A0A813M210</accession>
<dbReference type="Proteomes" id="UP000663879">
    <property type="component" value="Unassembled WGS sequence"/>
</dbReference>
<dbReference type="SUPFAM" id="SSF48726">
    <property type="entry name" value="Immunoglobulin"/>
    <property type="match status" value="2"/>
</dbReference>
<proteinExistence type="predicted"/>
<gene>
    <name evidence="3" type="ORF">OXX778_LOCUS1279</name>
</gene>
<keyword evidence="1" id="KW-0732">Signal</keyword>
<dbReference type="InterPro" id="IPR007110">
    <property type="entry name" value="Ig-like_dom"/>
</dbReference>
<evidence type="ECO:0000259" key="2">
    <source>
        <dbReference type="PROSITE" id="PS50835"/>
    </source>
</evidence>
<organism evidence="3 4">
    <name type="scientific">Brachionus calyciflorus</name>
    <dbReference type="NCBI Taxonomy" id="104777"/>
    <lineage>
        <taxon>Eukaryota</taxon>
        <taxon>Metazoa</taxon>
        <taxon>Spiralia</taxon>
        <taxon>Gnathifera</taxon>
        <taxon>Rotifera</taxon>
        <taxon>Eurotatoria</taxon>
        <taxon>Monogononta</taxon>
        <taxon>Pseudotrocha</taxon>
        <taxon>Ploima</taxon>
        <taxon>Brachionidae</taxon>
        <taxon>Brachionus</taxon>
    </lineage>
</organism>
<evidence type="ECO:0000313" key="3">
    <source>
        <dbReference type="EMBL" id="CAF0712905.1"/>
    </source>
</evidence>
<dbReference type="GO" id="GO:0050808">
    <property type="term" value="P:synapse organization"/>
    <property type="evidence" value="ECO:0007669"/>
    <property type="project" value="TreeGrafter"/>
</dbReference>
<keyword evidence="4" id="KW-1185">Reference proteome</keyword>
<sequence length="520" mass="60435">MMRFKCIVFVILFNCLVVRVIRSDPVNSNNSSNLPSTSPNNNVNKNFIHHHAINKHRSHNNENNFDFNQQIFINQSNNIHILAKHGQTVYLPCIVFRQKHQDLSNIHTIWNKLTDKQRPIVLSIGLQQLKQDMRYRIRSINLNRHRHTDGSESVVKNNEKYELLENQVADENSEDSLAESTLAPLPPQLRHKYLVQNWQFEIRKITFEDAGTYQCLLPLVKPIVKNITLQVIPDLTIEPRQGSFRQDDKIVIKCKATLKYQPKLSHNLNQRQQKPNIHWYKENEIIKTTTSRSTKNENSNQHHHNHKIEIDTRQDFNENLLNSVLTIHNAKVDDSGKYKCIYDNIQEQVDVKVLYDYFEYKNYLSAKASSNFKRINYWLGTMSLLVYISQQIIILNNLKIMETLKTIKDFIADGYNLVTSEAWQLGVDTKKEIGNLYTEFVTETSDIVIDITNSVIWGEAEEPEKVETPVEKIGPMDNPAFLEENTINDKEKVEVFAVEAFSNKDTPAIISVEKNTESSF</sequence>
<dbReference type="CDD" id="cd00096">
    <property type="entry name" value="Ig"/>
    <property type="match status" value="1"/>
</dbReference>
<evidence type="ECO:0000313" key="4">
    <source>
        <dbReference type="Proteomes" id="UP000663879"/>
    </source>
</evidence>
<feature type="signal peptide" evidence="1">
    <location>
        <begin position="1"/>
        <end position="23"/>
    </location>
</feature>
<dbReference type="AlphaFoldDB" id="A0A813M210"/>
<dbReference type="InterPro" id="IPR003599">
    <property type="entry name" value="Ig_sub"/>
</dbReference>
<dbReference type="InterPro" id="IPR036179">
    <property type="entry name" value="Ig-like_dom_sf"/>
</dbReference>
<reference evidence="3" key="1">
    <citation type="submission" date="2021-02" db="EMBL/GenBank/DDBJ databases">
        <authorList>
            <person name="Nowell W R."/>
        </authorList>
    </citation>
    <scope>NUCLEOTIDE SEQUENCE</scope>
    <source>
        <strain evidence="3">Ploen Becks lab</strain>
    </source>
</reference>
<feature type="domain" description="Ig-like" evidence="2">
    <location>
        <begin position="233"/>
        <end position="352"/>
    </location>
</feature>
<dbReference type="SMART" id="SM00409">
    <property type="entry name" value="IG"/>
    <property type="match status" value="2"/>
</dbReference>
<dbReference type="PANTHER" id="PTHR23279:SF36">
    <property type="entry name" value="DEFECTIVE PROBOSCIS EXTENSION RESPONSE 9, ISOFORM A"/>
    <property type="match status" value="1"/>
</dbReference>